<feature type="compositionally biased region" description="Basic and acidic residues" evidence="1">
    <location>
        <begin position="58"/>
        <end position="71"/>
    </location>
</feature>
<evidence type="ECO:0000256" key="1">
    <source>
        <dbReference type="SAM" id="MobiDB-lite"/>
    </source>
</evidence>
<evidence type="ECO:0000313" key="3">
    <source>
        <dbReference type="Proteomes" id="UP000324222"/>
    </source>
</evidence>
<organism evidence="2 3">
    <name type="scientific">Portunus trituberculatus</name>
    <name type="common">Swimming crab</name>
    <name type="synonym">Neptunus trituberculatus</name>
    <dbReference type="NCBI Taxonomy" id="210409"/>
    <lineage>
        <taxon>Eukaryota</taxon>
        <taxon>Metazoa</taxon>
        <taxon>Ecdysozoa</taxon>
        <taxon>Arthropoda</taxon>
        <taxon>Crustacea</taxon>
        <taxon>Multicrustacea</taxon>
        <taxon>Malacostraca</taxon>
        <taxon>Eumalacostraca</taxon>
        <taxon>Eucarida</taxon>
        <taxon>Decapoda</taxon>
        <taxon>Pleocyemata</taxon>
        <taxon>Brachyura</taxon>
        <taxon>Eubrachyura</taxon>
        <taxon>Portunoidea</taxon>
        <taxon>Portunidae</taxon>
        <taxon>Portuninae</taxon>
        <taxon>Portunus</taxon>
    </lineage>
</organism>
<comment type="caution">
    <text evidence="2">The sequence shown here is derived from an EMBL/GenBank/DDBJ whole genome shotgun (WGS) entry which is preliminary data.</text>
</comment>
<reference evidence="2 3" key="1">
    <citation type="submission" date="2019-05" db="EMBL/GenBank/DDBJ databases">
        <title>Another draft genome of Portunus trituberculatus and its Hox gene families provides insights of decapod evolution.</title>
        <authorList>
            <person name="Jeong J.-H."/>
            <person name="Song I."/>
            <person name="Kim S."/>
            <person name="Choi T."/>
            <person name="Kim D."/>
            <person name="Ryu S."/>
            <person name="Kim W."/>
        </authorList>
    </citation>
    <scope>NUCLEOTIDE SEQUENCE [LARGE SCALE GENOMIC DNA]</scope>
    <source>
        <tissue evidence="2">Muscle</tissue>
    </source>
</reference>
<dbReference type="EMBL" id="VSRR010001102">
    <property type="protein sequence ID" value="MPC22563.1"/>
    <property type="molecule type" value="Genomic_DNA"/>
</dbReference>
<name>A0A5B7DNE8_PORTR</name>
<evidence type="ECO:0000313" key="2">
    <source>
        <dbReference type="EMBL" id="MPC22563.1"/>
    </source>
</evidence>
<proteinExistence type="predicted"/>
<feature type="compositionally biased region" description="Low complexity" evidence="1">
    <location>
        <begin position="40"/>
        <end position="53"/>
    </location>
</feature>
<accession>A0A5B7DNE8</accession>
<dbReference type="Proteomes" id="UP000324222">
    <property type="component" value="Unassembled WGS sequence"/>
</dbReference>
<dbReference type="AlphaFoldDB" id="A0A5B7DNE8"/>
<sequence>MSPAVKYGISGREIKKKTLLESSRRGKTRTRKDEKYNSKAATASADATTTAATLQDQGKIKKDPHEYEMSRAGRRGTFWTKKEIATEGRDQEANLTLPSTSQRAGAAHEVQLEGEDLWGEQNLLQGRPFFINTSSLSPSSP</sequence>
<gene>
    <name evidence="2" type="ORF">E2C01_015580</name>
</gene>
<keyword evidence="3" id="KW-1185">Reference proteome</keyword>
<protein>
    <submittedName>
        <fullName evidence="2">Uncharacterized protein</fullName>
    </submittedName>
</protein>
<feature type="region of interest" description="Disordered" evidence="1">
    <location>
        <begin position="16"/>
        <end position="74"/>
    </location>
</feature>